<evidence type="ECO:0000256" key="5">
    <source>
        <dbReference type="RuleBase" id="RU363032"/>
    </source>
</evidence>
<feature type="domain" description="ABC transmembrane type-1" evidence="6">
    <location>
        <begin position="99"/>
        <end position="311"/>
    </location>
</feature>
<dbReference type="InterPro" id="IPR000515">
    <property type="entry name" value="MetI-like"/>
</dbReference>
<comment type="similarity">
    <text evidence="5">Belongs to the binding-protein-dependent transport system permease family.</text>
</comment>
<comment type="caution">
    <text evidence="7">The sequence shown here is derived from an EMBL/GenBank/DDBJ whole genome shotgun (WGS) entry which is preliminary data.</text>
</comment>
<dbReference type="GO" id="GO:0055085">
    <property type="term" value="P:transmembrane transport"/>
    <property type="evidence" value="ECO:0007669"/>
    <property type="project" value="InterPro"/>
</dbReference>
<proteinExistence type="inferred from homology"/>
<evidence type="ECO:0000313" key="7">
    <source>
        <dbReference type="EMBL" id="MCA9758765.1"/>
    </source>
</evidence>
<evidence type="ECO:0000256" key="4">
    <source>
        <dbReference type="ARBA" id="ARBA00023136"/>
    </source>
</evidence>
<reference evidence="7" key="2">
    <citation type="journal article" date="2021" name="Microbiome">
        <title>Successional dynamics and alternative stable states in a saline activated sludge microbial community over 9 years.</title>
        <authorList>
            <person name="Wang Y."/>
            <person name="Ye J."/>
            <person name="Ju F."/>
            <person name="Liu L."/>
            <person name="Boyd J.A."/>
            <person name="Deng Y."/>
            <person name="Parks D.H."/>
            <person name="Jiang X."/>
            <person name="Yin X."/>
            <person name="Woodcroft B.J."/>
            <person name="Tyson G.W."/>
            <person name="Hugenholtz P."/>
            <person name="Polz M.F."/>
            <person name="Zhang T."/>
        </authorList>
    </citation>
    <scope>NUCLEOTIDE SEQUENCE</scope>
    <source>
        <strain evidence="7">HKST-UBA02</strain>
    </source>
</reference>
<dbReference type="CDD" id="cd06261">
    <property type="entry name" value="TM_PBP2"/>
    <property type="match status" value="1"/>
</dbReference>
<dbReference type="Gene3D" id="1.10.3720.10">
    <property type="entry name" value="MetI-like"/>
    <property type="match status" value="1"/>
</dbReference>
<evidence type="ECO:0000256" key="1">
    <source>
        <dbReference type="ARBA" id="ARBA00004141"/>
    </source>
</evidence>
<gene>
    <name evidence="7" type="ORF">KDA27_23430</name>
</gene>
<feature type="transmembrane region" description="Helical" evidence="5">
    <location>
        <begin position="99"/>
        <end position="127"/>
    </location>
</feature>
<name>A0A956SFJ2_UNCEI</name>
<dbReference type="GO" id="GO:0005886">
    <property type="term" value="C:plasma membrane"/>
    <property type="evidence" value="ECO:0007669"/>
    <property type="project" value="UniProtKB-SubCell"/>
</dbReference>
<dbReference type="Pfam" id="PF00528">
    <property type="entry name" value="BPD_transp_1"/>
    <property type="match status" value="1"/>
</dbReference>
<feature type="transmembrane region" description="Helical" evidence="5">
    <location>
        <begin position="246"/>
        <end position="272"/>
    </location>
</feature>
<keyword evidence="2 5" id="KW-0812">Transmembrane</keyword>
<reference evidence="7" key="1">
    <citation type="submission" date="2020-04" db="EMBL/GenBank/DDBJ databases">
        <authorList>
            <person name="Zhang T."/>
        </authorList>
    </citation>
    <scope>NUCLEOTIDE SEQUENCE</scope>
    <source>
        <strain evidence="7">HKST-UBA02</strain>
    </source>
</reference>
<keyword evidence="5" id="KW-0813">Transport</keyword>
<evidence type="ECO:0000259" key="6">
    <source>
        <dbReference type="PROSITE" id="PS50928"/>
    </source>
</evidence>
<dbReference type="AlphaFoldDB" id="A0A956SFJ2"/>
<feature type="transmembrane region" description="Helical" evidence="5">
    <location>
        <begin position="139"/>
        <end position="159"/>
    </location>
</feature>
<dbReference type="EMBL" id="JAGQHS010000209">
    <property type="protein sequence ID" value="MCA9758765.1"/>
    <property type="molecule type" value="Genomic_DNA"/>
</dbReference>
<dbReference type="Proteomes" id="UP000739538">
    <property type="component" value="Unassembled WGS sequence"/>
</dbReference>
<keyword evidence="4 5" id="KW-0472">Membrane</keyword>
<feature type="transmembrane region" description="Helical" evidence="5">
    <location>
        <begin position="292"/>
        <end position="318"/>
    </location>
</feature>
<dbReference type="PROSITE" id="PS50928">
    <property type="entry name" value="ABC_TM1"/>
    <property type="match status" value="1"/>
</dbReference>
<evidence type="ECO:0000256" key="3">
    <source>
        <dbReference type="ARBA" id="ARBA00022989"/>
    </source>
</evidence>
<dbReference type="InterPro" id="IPR035906">
    <property type="entry name" value="MetI-like_sf"/>
</dbReference>
<sequence length="327" mass="36172">MRYLLGRLGFYLIAAWIAVTMNFFLPRLMPGDPASALFARFRGRLGPEAMDALRETFGLTDAPLLSQYFTYLKHVLQGDLGISVAYFPSPVTDVIASGLVWTVFLAGSAVLISFTIGTLLGIASAWWRRSWLDSWLPPVLVFLGAFPYFWLAMVVLYALGFVRGWFPLGHAYGDDLTPGFTWLFVSDVVRHAALPIGTVVLCTLGGWLLSMRNTMITVLGSDYVNLARAKGLPPARVIFRYAARNALLPNVTGFGMALGFVLGGSLLTEIVFSYPGQGYLFVQAVRNQDYPLMQGVFLIITLSVLAANWLVDMLYLWLDPRTRSAES</sequence>
<evidence type="ECO:0000313" key="8">
    <source>
        <dbReference type="Proteomes" id="UP000739538"/>
    </source>
</evidence>
<accession>A0A956SFJ2</accession>
<feature type="transmembrane region" description="Helical" evidence="5">
    <location>
        <begin position="188"/>
        <end position="209"/>
    </location>
</feature>
<evidence type="ECO:0000256" key="2">
    <source>
        <dbReference type="ARBA" id="ARBA00022692"/>
    </source>
</evidence>
<dbReference type="PANTHER" id="PTHR43376">
    <property type="entry name" value="OLIGOPEPTIDE TRANSPORT SYSTEM PERMEASE PROTEIN"/>
    <property type="match status" value="1"/>
</dbReference>
<organism evidence="7 8">
    <name type="scientific">Eiseniibacteriota bacterium</name>
    <dbReference type="NCBI Taxonomy" id="2212470"/>
    <lineage>
        <taxon>Bacteria</taxon>
        <taxon>Candidatus Eiseniibacteriota</taxon>
    </lineage>
</organism>
<keyword evidence="3 5" id="KW-1133">Transmembrane helix</keyword>
<protein>
    <submittedName>
        <fullName evidence="7">ABC transporter permease</fullName>
    </submittedName>
</protein>
<dbReference type="SUPFAM" id="SSF161098">
    <property type="entry name" value="MetI-like"/>
    <property type="match status" value="1"/>
</dbReference>
<feature type="transmembrane region" description="Helical" evidence="5">
    <location>
        <begin position="7"/>
        <end position="25"/>
    </location>
</feature>
<comment type="subcellular location">
    <subcellularLocation>
        <location evidence="5">Cell membrane</location>
        <topology evidence="5">Multi-pass membrane protein</topology>
    </subcellularLocation>
    <subcellularLocation>
        <location evidence="1">Membrane</location>
        <topology evidence="1">Multi-pass membrane protein</topology>
    </subcellularLocation>
</comment>
<dbReference type="PANTHER" id="PTHR43376:SF1">
    <property type="entry name" value="OLIGOPEPTIDE TRANSPORT SYSTEM PERMEASE PROTEIN"/>
    <property type="match status" value="1"/>
</dbReference>